<organism evidence="2">
    <name type="scientific">Tanacetum cinerariifolium</name>
    <name type="common">Dalmatian daisy</name>
    <name type="synonym">Chrysanthemum cinerariifolium</name>
    <dbReference type="NCBI Taxonomy" id="118510"/>
    <lineage>
        <taxon>Eukaryota</taxon>
        <taxon>Viridiplantae</taxon>
        <taxon>Streptophyta</taxon>
        <taxon>Embryophyta</taxon>
        <taxon>Tracheophyta</taxon>
        <taxon>Spermatophyta</taxon>
        <taxon>Magnoliopsida</taxon>
        <taxon>eudicotyledons</taxon>
        <taxon>Gunneridae</taxon>
        <taxon>Pentapetalae</taxon>
        <taxon>asterids</taxon>
        <taxon>campanulids</taxon>
        <taxon>Asterales</taxon>
        <taxon>Asteraceae</taxon>
        <taxon>Asteroideae</taxon>
        <taxon>Anthemideae</taxon>
        <taxon>Anthemidinae</taxon>
        <taxon>Tanacetum</taxon>
    </lineage>
</organism>
<evidence type="ECO:0000256" key="1">
    <source>
        <dbReference type="SAM" id="MobiDB-lite"/>
    </source>
</evidence>
<proteinExistence type="predicted"/>
<name>A0A699XAM9_TANCI</name>
<feature type="compositionally biased region" description="Basic and acidic residues" evidence="1">
    <location>
        <begin position="37"/>
        <end position="55"/>
    </location>
</feature>
<dbReference type="AlphaFoldDB" id="A0A699XAM9"/>
<sequence length="90" mass="9300">DSGGAGVATQPGARRAPLRDYGAAHGHHRHCAGKARSARDAGPDAHQHRVGRRPDCGGCERGRAGYCSLCEAATGQKRAAGLDFHAASTR</sequence>
<gene>
    <name evidence="2" type="ORF">Tci_928726</name>
</gene>
<comment type="caution">
    <text evidence="2">The sequence shown here is derived from an EMBL/GenBank/DDBJ whole genome shotgun (WGS) entry which is preliminary data.</text>
</comment>
<feature type="region of interest" description="Disordered" evidence="1">
    <location>
        <begin position="1"/>
        <end position="55"/>
    </location>
</feature>
<feature type="non-terminal residue" evidence="2">
    <location>
        <position position="1"/>
    </location>
</feature>
<feature type="non-terminal residue" evidence="2">
    <location>
        <position position="90"/>
    </location>
</feature>
<dbReference type="EMBL" id="BKCJ011832901">
    <property type="protein sequence ID" value="GFD56757.1"/>
    <property type="molecule type" value="Genomic_DNA"/>
</dbReference>
<protein>
    <submittedName>
        <fullName evidence="2">Uncharacterized protein</fullName>
    </submittedName>
</protein>
<accession>A0A699XAM9</accession>
<evidence type="ECO:0000313" key="2">
    <source>
        <dbReference type="EMBL" id="GFD56757.1"/>
    </source>
</evidence>
<reference evidence="2" key="1">
    <citation type="journal article" date="2019" name="Sci. Rep.">
        <title>Draft genome of Tanacetum cinerariifolium, the natural source of mosquito coil.</title>
        <authorList>
            <person name="Yamashiro T."/>
            <person name="Shiraishi A."/>
            <person name="Satake H."/>
            <person name="Nakayama K."/>
        </authorList>
    </citation>
    <scope>NUCLEOTIDE SEQUENCE</scope>
</reference>